<dbReference type="SUPFAM" id="SSF53474">
    <property type="entry name" value="alpha/beta-Hydrolases"/>
    <property type="match status" value="1"/>
</dbReference>
<proteinExistence type="predicted"/>
<dbReference type="PANTHER" id="PTHR48081">
    <property type="entry name" value="AB HYDROLASE SUPERFAMILY PROTEIN C4A8.06C"/>
    <property type="match status" value="1"/>
</dbReference>
<comment type="caution">
    <text evidence="3">The sequence shown here is derived from an EMBL/GenBank/DDBJ whole genome shotgun (WGS) entry which is preliminary data.</text>
</comment>
<dbReference type="InterPro" id="IPR050300">
    <property type="entry name" value="GDXG_lipolytic_enzyme"/>
</dbReference>
<keyword evidence="4" id="KW-1185">Reference proteome</keyword>
<dbReference type="Proteomes" id="UP000679950">
    <property type="component" value="Unassembled WGS sequence"/>
</dbReference>
<accession>A0ABQ4KLG0</accession>
<dbReference type="EMBL" id="BORB01000021">
    <property type="protein sequence ID" value="GIN58304.1"/>
    <property type="molecule type" value="Genomic_DNA"/>
</dbReference>
<evidence type="ECO:0000256" key="1">
    <source>
        <dbReference type="ARBA" id="ARBA00022801"/>
    </source>
</evidence>
<evidence type="ECO:0000259" key="2">
    <source>
        <dbReference type="Pfam" id="PF20434"/>
    </source>
</evidence>
<sequence length="269" mass="30568">MRVPAFDFPVIEKTFKSIGTRDVKLYIFETAETKKKKAAILFFIGGSFKKNPQSPAIFQPQANYLTQLGMVAICVDYRAGHDEGFTPKQAIADAKSSVRWVRKHENELGVDPEKILMCGSSAGGYVCVSSIMFDHLNDDPHYHHQSRDHIPNALIIFGAGMDGVDIMQRRYPELAGQASEMSPFHNVKKVLPPTLWMCGTKEDTPTIPNGLYAQNRTFVDRMVEAGNEIIFEEYEGMEHGFFKYGRHENKYFHKTNSRMEAFLKELGYI</sequence>
<organism evidence="3 4">
    <name type="scientific">Lederbergia ruris</name>
    <dbReference type="NCBI Taxonomy" id="217495"/>
    <lineage>
        <taxon>Bacteria</taxon>
        <taxon>Bacillati</taxon>
        <taxon>Bacillota</taxon>
        <taxon>Bacilli</taxon>
        <taxon>Bacillales</taxon>
        <taxon>Bacillaceae</taxon>
        <taxon>Lederbergia</taxon>
    </lineage>
</organism>
<dbReference type="RefSeq" id="WP_212966551.1">
    <property type="nucleotide sequence ID" value="NZ_BORB01000021.1"/>
</dbReference>
<dbReference type="InterPro" id="IPR029058">
    <property type="entry name" value="AB_hydrolase_fold"/>
</dbReference>
<dbReference type="Pfam" id="PF20434">
    <property type="entry name" value="BD-FAE"/>
    <property type="match status" value="1"/>
</dbReference>
<dbReference type="Gene3D" id="3.40.50.1820">
    <property type="entry name" value="alpha/beta hydrolase"/>
    <property type="match status" value="1"/>
</dbReference>
<evidence type="ECO:0000313" key="4">
    <source>
        <dbReference type="Proteomes" id="UP000679950"/>
    </source>
</evidence>
<reference evidence="3 4" key="1">
    <citation type="submission" date="2021-03" db="EMBL/GenBank/DDBJ databases">
        <title>Antimicrobial resistance genes in bacteria isolated from Japanese honey, and their potential for conferring macrolide and lincosamide resistance in the American foulbrood pathogen Paenibacillus larvae.</title>
        <authorList>
            <person name="Okamoto M."/>
            <person name="Kumagai M."/>
            <person name="Kanamori H."/>
            <person name="Takamatsu D."/>
        </authorList>
    </citation>
    <scope>NUCLEOTIDE SEQUENCE [LARGE SCALE GENOMIC DNA]</scope>
    <source>
        <strain evidence="3 4">J8TS2</strain>
    </source>
</reference>
<feature type="domain" description="BD-FAE-like" evidence="2">
    <location>
        <begin position="27"/>
        <end position="127"/>
    </location>
</feature>
<keyword evidence="1" id="KW-0378">Hydrolase</keyword>
<dbReference type="InterPro" id="IPR049492">
    <property type="entry name" value="BD-FAE-like_dom"/>
</dbReference>
<gene>
    <name evidence="3" type="ORF">J8TS2_26230</name>
</gene>
<protein>
    <submittedName>
        <fullName evidence="3">Lipase</fullName>
    </submittedName>
</protein>
<evidence type="ECO:0000313" key="3">
    <source>
        <dbReference type="EMBL" id="GIN58304.1"/>
    </source>
</evidence>
<name>A0ABQ4KLG0_9BACI</name>